<dbReference type="FunFam" id="2.40.400.10:FF:000001">
    <property type="entry name" value="FAD binding domain protein"/>
    <property type="match status" value="1"/>
</dbReference>
<dbReference type="PANTHER" id="PTHR13789">
    <property type="entry name" value="MONOOXYGENASE"/>
    <property type="match status" value="1"/>
</dbReference>
<evidence type="ECO:0000256" key="2">
    <source>
        <dbReference type="ARBA" id="ARBA00022630"/>
    </source>
</evidence>
<protein>
    <submittedName>
        <fullName evidence="8">Fad binding domain protein</fullName>
    </submittedName>
</protein>
<dbReference type="PANTHER" id="PTHR13789:SF261">
    <property type="entry name" value="HYDROXYLASE, PUTATIVE (AFU_ORTHOLOGUE AFUA_7G00590)-RELATED"/>
    <property type="match status" value="1"/>
</dbReference>
<dbReference type="GO" id="GO:0004497">
    <property type="term" value="F:monooxygenase activity"/>
    <property type="evidence" value="ECO:0007669"/>
    <property type="project" value="UniProtKB-KW"/>
</dbReference>
<dbReference type="PRINTS" id="PR00420">
    <property type="entry name" value="RNGMNOXGNASE"/>
</dbReference>
<keyword evidence="9" id="KW-1185">Reference proteome</keyword>
<name>S3CCI9_OPHP1</name>
<dbReference type="InterPro" id="IPR023375">
    <property type="entry name" value="ADC_dom_sf"/>
</dbReference>
<dbReference type="Pfam" id="PF06314">
    <property type="entry name" value="ADC"/>
    <property type="match status" value="1"/>
</dbReference>
<comment type="similarity">
    <text evidence="1">Belongs to the paxM FAD-dependent monooxygenase family.</text>
</comment>
<evidence type="ECO:0000256" key="1">
    <source>
        <dbReference type="ARBA" id="ARBA00007992"/>
    </source>
</evidence>
<evidence type="ECO:0000259" key="7">
    <source>
        <dbReference type="Pfam" id="PF01494"/>
    </source>
</evidence>
<evidence type="ECO:0000313" key="8">
    <source>
        <dbReference type="EMBL" id="EPE04043.1"/>
    </source>
</evidence>
<accession>S3CCI9</accession>
<keyword evidence="5" id="KW-0503">Monooxygenase</keyword>
<dbReference type="GO" id="GO:0016829">
    <property type="term" value="F:lyase activity"/>
    <property type="evidence" value="ECO:0007669"/>
    <property type="project" value="InterPro"/>
</dbReference>
<dbReference type="SUPFAM" id="SSF54373">
    <property type="entry name" value="FAD-linked reductases, C-terminal domain"/>
    <property type="match status" value="1"/>
</dbReference>
<dbReference type="OMA" id="MPGPRQT"/>
<dbReference type="InterPro" id="IPR002938">
    <property type="entry name" value="FAD-bd"/>
</dbReference>
<dbReference type="HOGENOM" id="CLU_014528_0_0_1"/>
<evidence type="ECO:0000256" key="6">
    <source>
        <dbReference type="SAM" id="MobiDB-lite"/>
    </source>
</evidence>
<feature type="region of interest" description="Disordered" evidence="6">
    <location>
        <begin position="1"/>
        <end position="22"/>
    </location>
</feature>
<dbReference type="OrthoDB" id="1047367at2759"/>
<organism evidence="8 9">
    <name type="scientific">Ophiostoma piceae (strain UAMH 11346)</name>
    <name type="common">Sap stain fungus</name>
    <dbReference type="NCBI Taxonomy" id="1262450"/>
    <lineage>
        <taxon>Eukaryota</taxon>
        <taxon>Fungi</taxon>
        <taxon>Dikarya</taxon>
        <taxon>Ascomycota</taxon>
        <taxon>Pezizomycotina</taxon>
        <taxon>Sordariomycetes</taxon>
        <taxon>Sordariomycetidae</taxon>
        <taxon>Ophiostomatales</taxon>
        <taxon>Ophiostomataceae</taxon>
        <taxon>Ophiostoma</taxon>
    </lineage>
</organism>
<evidence type="ECO:0000256" key="5">
    <source>
        <dbReference type="ARBA" id="ARBA00023033"/>
    </source>
</evidence>
<dbReference type="SUPFAM" id="SSF160104">
    <property type="entry name" value="Acetoacetate decarboxylase-like"/>
    <property type="match status" value="1"/>
</dbReference>
<dbReference type="SUPFAM" id="SSF51905">
    <property type="entry name" value="FAD/NAD(P)-binding domain"/>
    <property type="match status" value="1"/>
</dbReference>
<sequence length="713" mass="79064">MTLGNGHTNGYTNGHATPSSNESRPLRVIVIGAGIGGLTSAIYLRQQGHQVTLLEQSRFANEIGAAMHLAPNCNGLLRRIGLRAEDIGANAMEHITEYDEKNSVTRSASLAESNKQWQHPWHLVHRVHLHEELKRRAVDPVGEGPPAILKMASRVKSIDPASAVAVLESGECVQGDLIVGADGVHSITRKYVPGGDITTKSSGKSAFRFLVAREKVLANPATAHFAQKNGELIIWYGQDRRVIMYPCSKNQQLNFVCVHPHEESAASTQDKENWHAGANRQTLLDVYKNFDDSLLQLIGMADSETLNVWELLDMDVLPTWINNRLALLGDACHPFLPHQGQGAGVAIEDAAALAVVLRRGTTVEDVPERLKLYETFRYERANRIQEYSRVAGRDLGEEKLDMLEFTNYNFGHDEWDHSVQAFRKWDWARKPNLYWRMPVSFGPFPGPRQTFDGVARVATHSTFTTASVKFKTSRTLLQNLFPSVQFRFKNPGTVAYASFSQTTLNKMQWLGGGGYRHIGLYIHGVEFLKKNGETLNGTFLPILFESLTDPIVSGREELGMPKLYCTIDVYKRDQSYRIQTGWQGAQFGTIALEGLTEIDPSADKGTIGGEDDDGVFAYKYMPRVGRSERGNADVEHATFVPHAEESKVVPSRVEHVFKATSASINFDGLDWDALPTLHHVVSRLAEIPVYEVVGAKVVQGVGVPDVSSAVKIE</sequence>
<dbReference type="InterPro" id="IPR050493">
    <property type="entry name" value="FAD-dep_Monooxygenase_BioMet"/>
</dbReference>
<dbReference type="Gene3D" id="2.40.400.10">
    <property type="entry name" value="Acetoacetate decarboxylase-like"/>
    <property type="match status" value="1"/>
</dbReference>
<dbReference type="STRING" id="1262450.S3CCI9"/>
<dbReference type="InterPro" id="IPR010451">
    <property type="entry name" value="Acetoacetate_decarboxylase"/>
</dbReference>
<keyword evidence="2" id="KW-0285">Flavoprotein</keyword>
<dbReference type="GO" id="GO:0071949">
    <property type="term" value="F:FAD binding"/>
    <property type="evidence" value="ECO:0007669"/>
    <property type="project" value="InterPro"/>
</dbReference>
<dbReference type="EMBL" id="KE148163">
    <property type="protein sequence ID" value="EPE04043.1"/>
    <property type="molecule type" value="Genomic_DNA"/>
</dbReference>
<evidence type="ECO:0000256" key="3">
    <source>
        <dbReference type="ARBA" id="ARBA00022827"/>
    </source>
</evidence>
<dbReference type="Pfam" id="PF01494">
    <property type="entry name" value="FAD_binding_3"/>
    <property type="match status" value="1"/>
</dbReference>
<dbReference type="VEuPathDB" id="FungiDB:F503_04891"/>
<gene>
    <name evidence="8" type="ORF">F503_04891</name>
</gene>
<evidence type="ECO:0000256" key="4">
    <source>
        <dbReference type="ARBA" id="ARBA00023002"/>
    </source>
</evidence>
<dbReference type="eggNOG" id="KOG2614">
    <property type="taxonomic scope" value="Eukaryota"/>
</dbReference>
<feature type="compositionally biased region" description="Low complexity" evidence="6">
    <location>
        <begin position="1"/>
        <end position="17"/>
    </location>
</feature>
<keyword evidence="4" id="KW-0560">Oxidoreductase</keyword>
<proteinExistence type="inferred from homology"/>
<reference evidence="8 9" key="1">
    <citation type="journal article" date="2013" name="BMC Genomics">
        <title>The genome and transcriptome of the pine saprophyte Ophiostoma piceae, and a comparison with the bark beetle-associated pine pathogen Grosmannia clavigera.</title>
        <authorList>
            <person name="Haridas S."/>
            <person name="Wang Y."/>
            <person name="Lim L."/>
            <person name="Massoumi Alamouti S."/>
            <person name="Jackman S."/>
            <person name="Docking R."/>
            <person name="Robertson G."/>
            <person name="Birol I."/>
            <person name="Bohlmann J."/>
            <person name="Breuil C."/>
        </authorList>
    </citation>
    <scope>NUCLEOTIDE SEQUENCE [LARGE SCALE GENOMIC DNA]</scope>
    <source>
        <strain evidence="8 9">UAMH 11346</strain>
    </source>
</reference>
<evidence type="ECO:0000313" key="9">
    <source>
        <dbReference type="Proteomes" id="UP000016923"/>
    </source>
</evidence>
<dbReference type="InterPro" id="IPR036188">
    <property type="entry name" value="FAD/NAD-bd_sf"/>
</dbReference>
<dbReference type="AlphaFoldDB" id="S3CCI9"/>
<keyword evidence="3" id="KW-0274">FAD</keyword>
<dbReference type="Gene3D" id="3.50.50.60">
    <property type="entry name" value="FAD/NAD(P)-binding domain"/>
    <property type="match status" value="1"/>
</dbReference>
<dbReference type="Proteomes" id="UP000016923">
    <property type="component" value="Unassembled WGS sequence"/>
</dbReference>
<dbReference type="CDD" id="cd02440">
    <property type="entry name" value="AdoMet_MTases"/>
    <property type="match status" value="1"/>
</dbReference>
<feature type="domain" description="FAD-binding" evidence="7">
    <location>
        <begin position="27"/>
        <end position="385"/>
    </location>
</feature>